<accession>A0A0H5QL51</accession>
<protein>
    <submittedName>
        <fullName evidence="1">Uncharacterized protein</fullName>
    </submittedName>
</protein>
<reference evidence="1" key="1">
    <citation type="submission" date="2015-04" db="EMBL/GenBank/DDBJ databases">
        <title>The genome sequence of the plant pathogenic Rhizarian Plasmodiophora brassicae reveals insights in its biotrophic life cycle and the origin of chitin synthesis.</title>
        <authorList>
            <person name="Schwelm A."/>
            <person name="Fogelqvist J."/>
            <person name="Knaust A."/>
            <person name="Julke S."/>
            <person name="Lilja T."/>
            <person name="Dhandapani V."/>
            <person name="Bonilla-Rosso G."/>
            <person name="Karlsson M."/>
            <person name="Shevchenko A."/>
            <person name="Choi S.R."/>
            <person name="Kim H.G."/>
            <person name="Park J.Y."/>
            <person name="Lim Y.P."/>
            <person name="Ludwig-Muller J."/>
            <person name="Dixelius C."/>
        </authorList>
    </citation>
    <scope>NUCLEOTIDE SEQUENCE</scope>
    <source>
        <tissue evidence="1">Potato root galls</tissue>
    </source>
</reference>
<dbReference type="AlphaFoldDB" id="A0A0H5QL51"/>
<proteinExistence type="predicted"/>
<feature type="non-terminal residue" evidence="1">
    <location>
        <position position="1"/>
    </location>
</feature>
<sequence>FISIHSPHIGVDPSKIGLASVVVKEPAGVENRSPLGKVIKRIQDTMVKASNSVPVVRDLQQYSFFMKRLNAPLLSKDSHVEQTKLMVLVKANQDRVVVPGESAHILKDGVPELYYRHLDRNRLIYLDHDCGHGIKNAITNANSMGKILKYISAPELDPHE</sequence>
<organism evidence="1">
    <name type="scientific">Spongospora subterranea</name>
    <dbReference type="NCBI Taxonomy" id="70186"/>
    <lineage>
        <taxon>Eukaryota</taxon>
        <taxon>Sar</taxon>
        <taxon>Rhizaria</taxon>
        <taxon>Endomyxa</taxon>
        <taxon>Phytomyxea</taxon>
        <taxon>Plasmodiophorida</taxon>
        <taxon>Plasmodiophoridae</taxon>
        <taxon>Spongospora</taxon>
    </lineage>
</organism>
<evidence type="ECO:0000313" key="1">
    <source>
        <dbReference type="EMBL" id="CRZ02845.1"/>
    </source>
</evidence>
<dbReference type="EMBL" id="HACM01002403">
    <property type="protein sequence ID" value="CRZ02845.1"/>
    <property type="molecule type" value="Transcribed_RNA"/>
</dbReference>
<name>A0A0H5QL51_9EUKA</name>